<keyword evidence="5" id="KW-0547">Nucleotide-binding</keyword>
<keyword evidence="4 11" id="KW-0812">Transmembrane</keyword>
<comment type="similarity">
    <text evidence="2">Belongs to the SRP receptor beta subunit family.</text>
</comment>
<keyword evidence="7 11" id="KW-1133">Transmembrane helix</keyword>
<evidence type="ECO:0000256" key="6">
    <source>
        <dbReference type="ARBA" id="ARBA00022824"/>
    </source>
</evidence>
<evidence type="ECO:0000256" key="9">
    <source>
        <dbReference type="ARBA" id="ARBA00023136"/>
    </source>
</evidence>
<keyword evidence="10" id="KW-0675">Receptor</keyword>
<organism evidence="12">
    <name type="scientific">Ditylum brightwellii</name>
    <dbReference type="NCBI Taxonomy" id="49249"/>
    <lineage>
        <taxon>Eukaryota</taxon>
        <taxon>Sar</taxon>
        <taxon>Stramenopiles</taxon>
        <taxon>Ochrophyta</taxon>
        <taxon>Bacillariophyta</taxon>
        <taxon>Mediophyceae</taxon>
        <taxon>Lithodesmiophycidae</taxon>
        <taxon>Lithodesmiales</taxon>
        <taxon>Lithodesmiaceae</taxon>
        <taxon>Ditylum</taxon>
    </lineage>
</organism>
<comment type="subcellular location">
    <subcellularLocation>
        <location evidence="1">Endoplasmic reticulum membrane</location>
        <topology evidence="1">Single-pass membrane protein</topology>
    </subcellularLocation>
</comment>
<dbReference type="Gene3D" id="3.40.50.300">
    <property type="entry name" value="P-loop containing nucleotide triphosphate hydrolases"/>
    <property type="match status" value="1"/>
</dbReference>
<evidence type="ECO:0000256" key="5">
    <source>
        <dbReference type="ARBA" id="ARBA00022741"/>
    </source>
</evidence>
<keyword evidence="9 11" id="KW-0472">Membrane</keyword>
<evidence type="ECO:0000313" key="12">
    <source>
        <dbReference type="EMBL" id="CAD9319501.1"/>
    </source>
</evidence>
<evidence type="ECO:0000256" key="1">
    <source>
        <dbReference type="ARBA" id="ARBA00004389"/>
    </source>
</evidence>
<sequence length="354" mass="38165">MESENEEEIITTSPQEKTMMLTKTRQYVTPYLPPPVVKTIHAIDSNPVFTSYTTEPSMAILVSTLLCFVVWNVLKIIGAVVGGGKSTLHLDDADDVLADTLATAKNRGKDGSGSGGSDKEEIVYDDTVVLCGSTGSGKTALLYQMCGSNGGLVPTVMSMKATVGYIKSSSSTVRIIDYPGHPSLSSQLPTALTSSSKKKQNPTRIIFTVDSTKPVADGAELLYSILTNATVRSFWENMVSKNNDTSKIPIVIVCTKQDVKNAKNWKRMKIQLRTELDKIRKVVLKSTKNNKSKDVNEGGGGEEILTLGVPGKTLDFEKLGEDIPVSIHFTSVSCVTGDGMDNLKEFVTSGVIVD</sequence>
<keyword evidence="8" id="KW-0342">GTP-binding</keyword>
<gene>
    <name evidence="12" type="ORF">DBRI1063_LOCUS5449</name>
</gene>
<evidence type="ECO:0000256" key="7">
    <source>
        <dbReference type="ARBA" id="ARBA00022989"/>
    </source>
</evidence>
<dbReference type="GO" id="GO:0005525">
    <property type="term" value="F:GTP binding"/>
    <property type="evidence" value="ECO:0007669"/>
    <property type="project" value="UniProtKB-KW"/>
</dbReference>
<proteinExistence type="inferred from homology"/>
<dbReference type="InterPro" id="IPR019009">
    <property type="entry name" value="SRP_receptor_beta_su"/>
</dbReference>
<dbReference type="EMBL" id="HBGN01008494">
    <property type="protein sequence ID" value="CAD9319501.1"/>
    <property type="molecule type" value="Transcribed_RNA"/>
</dbReference>
<reference evidence="12" key="1">
    <citation type="submission" date="2021-01" db="EMBL/GenBank/DDBJ databases">
        <authorList>
            <person name="Corre E."/>
            <person name="Pelletier E."/>
            <person name="Niang G."/>
            <person name="Scheremetjew M."/>
            <person name="Finn R."/>
            <person name="Kale V."/>
            <person name="Holt S."/>
            <person name="Cochrane G."/>
            <person name="Meng A."/>
            <person name="Brown T."/>
            <person name="Cohen L."/>
        </authorList>
    </citation>
    <scope>NUCLEOTIDE SEQUENCE</scope>
    <source>
        <strain evidence="12">Pop2</strain>
    </source>
</reference>
<evidence type="ECO:0000256" key="10">
    <source>
        <dbReference type="ARBA" id="ARBA00023170"/>
    </source>
</evidence>
<dbReference type="GO" id="GO:0005789">
    <property type="term" value="C:endoplasmic reticulum membrane"/>
    <property type="evidence" value="ECO:0007669"/>
    <property type="project" value="UniProtKB-SubCell"/>
</dbReference>
<name>A0A7S2E7B0_9STRA</name>
<keyword evidence="6" id="KW-0256">Endoplasmic reticulum</keyword>
<dbReference type="SUPFAM" id="SSF52540">
    <property type="entry name" value="P-loop containing nucleoside triphosphate hydrolases"/>
    <property type="match status" value="1"/>
</dbReference>
<protein>
    <recommendedName>
        <fullName evidence="3">Signal recognition particle receptor subunit beta</fullName>
    </recommendedName>
</protein>
<evidence type="ECO:0000256" key="11">
    <source>
        <dbReference type="SAM" id="Phobius"/>
    </source>
</evidence>
<evidence type="ECO:0000256" key="4">
    <source>
        <dbReference type="ARBA" id="ARBA00022692"/>
    </source>
</evidence>
<dbReference type="AlphaFoldDB" id="A0A7S2E7B0"/>
<dbReference type="InterPro" id="IPR027417">
    <property type="entry name" value="P-loop_NTPase"/>
</dbReference>
<evidence type="ECO:0000256" key="2">
    <source>
        <dbReference type="ARBA" id="ARBA00005619"/>
    </source>
</evidence>
<evidence type="ECO:0000256" key="3">
    <source>
        <dbReference type="ARBA" id="ARBA00020256"/>
    </source>
</evidence>
<dbReference type="Pfam" id="PF09439">
    <property type="entry name" value="SRPRB"/>
    <property type="match status" value="1"/>
</dbReference>
<evidence type="ECO:0000256" key="8">
    <source>
        <dbReference type="ARBA" id="ARBA00023134"/>
    </source>
</evidence>
<feature type="transmembrane region" description="Helical" evidence="11">
    <location>
        <begin position="58"/>
        <end position="81"/>
    </location>
</feature>
<accession>A0A7S2E7B0</accession>